<dbReference type="CDD" id="cd00024">
    <property type="entry name" value="CD_CSD"/>
    <property type="match status" value="1"/>
</dbReference>
<feature type="region of interest" description="Disordered" evidence="1">
    <location>
        <begin position="564"/>
        <end position="607"/>
    </location>
</feature>
<feature type="region of interest" description="Disordered" evidence="1">
    <location>
        <begin position="928"/>
        <end position="947"/>
    </location>
</feature>
<feature type="compositionally biased region" description="Polar residues" evidence="1">
    <location>
        <begin position="592"/>
        <end position="604"/>
    </location>
</feature>
<evidence type="ECO:0000313" key="3">
    <source>
        <dbReference type="EMBL" id="KAL0565027.1"/>
    </source>
</evidence>
<evidence type="ECO:0000313" key="4">
    <source>
        <dbReference type="Proteomes" id="UP001465976"/>
    </source>
</evidence>
<reference evidence="3 4" key="1">
    <citation type="submission" date="2024-02" db="EMBL/GenBank/DDBJ databases">
        <title>A draft genome for the cacao thread blight pathogen Marasmius crinis-equi.</title>
        <authorList>
            <person name="Cohen S.P."/>
            <person name="Baruah I.K."/>
            <person name="Amoako-Attah I."/>
            <person name="Bukari Y."/>
            <person name="Meinhardt L.W."/>
            <person name="Bailey B.A."/>
        </authorList>
    </citation>
    <scope>NUCLEOTIDE SEQUENCE [LARGE SCALE GENOMIC DNA]</scope>
    <source>
        <strain evidence="3 4">GH-76</strain>
    </source>
</reference>
<keyword evidence="4" id="KW-1185">Reference proteome</keyword>
<name>A0ABR3EQE3_9AGAR</name>
<feature type="compositionally biased region" description="Polar residues" evidence="1">
    <location>
        <begin position="913"/>
        <end position="922"/>
    </location>
</feature>
<sequence length="1418" mass="155892">MDPVILEASALKMPAYQGPGWTSCPFGLRLCSAGVHPLQYLPPALKSTAYNEKEIPNEQEELFEEFTPGEYILKVSDREQERKENRRWRRGYFYSTYVSTRQEDKSRESDRLYKIATPPGVCPTGYDAGTKRWIMEPVDGMIEMPAGIPFVAQLRGFTADTGEDGRFLTTVCLQTLESIEELYPLESSVVREYVEEVQAITWGNRTTKPLFMMDGRKLNNRSGAPSENSADGSSSHGPTVEEEVGAGFVVPASQGSSDFALIQQMKLLTRLSALYRLIVPMCVSKLEWDVWLARAQDVNAICCGGSFGFTSLQKNVSSKRHGGVLAVLGLLAGAWHVNIDDDPAGWTLILCLLRLPPGSAVGDFMLGRAGLYARLWPDGNGNVVFFLLFKGNDIHSGTAPTTDDEAWAEFIAKITLLFSHVGPENRVVYVMYPNRHCARRDAGVSVTEDVGFGITTSTQISRKHNIAEEGSPALGLWDDLQVFLPVTFPTDLFYHDLRGNIIPVCLPFDPEADFARISELRGQYVNLDLSGSLYNLRMTKPHFATVQEASLAAAVSSVAIEPPANATPDSPVDVSASAPIAPSTDIRRSNRHGANTSSQPSSLTDAGELSKAQIVQQMQDGKSNDNGNGDGDVTDRPQKRQVAVQREVAQSEMPTSGEKEGKRYSVSMILGVRYNITRGMNEFLCRFTGYSENDDWWVLEHDLDAPKLVQDFLSKTNSDSPSYQVHCDYLTRISPYSIQSDGSTLSALGRLLDDDHLVSLSHTIANLSRRRASVSLPKQCENLLMGTQDLATSHTSWNENGSFSGDSAQLLFTNLIFAGQALDSAADVLREVEIMQSASSLSVCRSLRFIYLWRMLFGLNVANRVFDEVSKTGASLSWPKASVLMVALRELVVEEAARRPPKRNKRRKTTNNHSATSGSSVLFPVSSTGVAAQGRRKKGKGKRSAEATVASEWMVPGDLCGLIDSTSANGVPVPPPSPNTPLDDPEAQRAVACDAFVTVIFNTIIVPHLETLDLYINRSAKEAGSNRRRTPTDATSVQACTLIRGALLDSFVDWLDNDGLFASPIILEVLQSLLGMLDVKNRSETKVCNAMLGGGTEVFLALESWLRGNYDASDIQQAGWSLAELLQEALSRLANFMELHYQSISCVPTNTPLSGLCPYSDGLRVDILALIIREALNYQDKRGVGERALSNVIQAINPVVRVQTSQKNVDHYNPIRAHNSLQTMVSRSFANCDLDREPYGLSNLLVILGTGQGELTRTFFQRSLEGKFFTSAEACINTFEAAFSANPDISLNNKRCWGSACSWLGFARTGDNCRPQFKEKLEPFFSNTVVQLWNTFQTGNRKSYKEALVLSESTKLDGFRSGLTRMQLANTLALLGLCELPSCDDMADIVRTHKNKGAFEGLQRLGLNITASSMEEEV</sequence>
<evidence type="ECO:0000256" key="1">
    <source>
        <dbReference type="SAM" id="MobiDB-lite"/>
    </source>
</evidence>
<dbReference type="EMBL" id="JBAHYK010002456">
    <property type="protein sequence ID" value="KAL0565027.1"/>
    <property type="molecule type" value="Genomic_DNA"/>
</dbReference>
<dbReference type="InterPro" id="IPR016197">
    <property type="entry name" value="Chromo-like_dom_sf"/>
</dbReference>
<dbReference type="InterPro" id="IPR000953">
    <property type="entry name" value="Chromo/chromo_shadow_dom"/>
</dbReference>
<dbReference type="PROSITE" id="PS50013">
    <property type="entry name" value="CHROMO_2"/>
    <property type="match status" value="1"/>
</dbReference>
<dbReference type="SMART" id="SM00298">
    <property type="entry name" value="CHROMO"/>
    <property type="match status" value="1"/>
</dbReference>
<organism evidence="3 4">
    <name type="scientific">Marasmius crinis-equi</name>
    <dbReference type="NCBI Taxonomy" id="585013"/>
    <lineage>
        <taxon>Eukaryota</taxon>
        <taxon>Fungi</taxon>
        <taxon>Dikarya</taxon>
        <taxon>Basidiomycota</taxon>
        <taxon>Agaricomycotina</taxon>
        <taxon>Agaricomycetes</taxon>
        <taxon>Agaricomycetidae</taxon>
        <taxon>Agaricales</taxon>
        <taxon>Marasmiineae</taxon>
        <taxon>Marasmiaceae</taxon>
        <taxon>Marasmius</taxon>
    </lineage>
</organism>
<gene>
    <name evidence="3" type="ORF">V5O48_017005</name>
</gene>
<feature type="domain" description="Chromo" evidence="2">
    <location>
        <begin position="664"/>
        <end position="724"/>
    </location>
</feature>
<dbReference type="SUPFAM" id="SSF54160">
    <property type="entry name" value="Chromo domain-like"/>
    <property type="match status" value="1"/>
</dbReference>
<dbReference type="Gene3D" id="2.40.50.40">
    <property type="match status" value="1"/>
</dbReference>
<feature type="region of interest" description="Disordered" evidence="1">
    <location>
        <begin position="619"/>
        <end position="661"/>
    </location>
</feature>
<protein>
    <recommendedName>
        <fullName evidence="2">Chromo domain-containing protein</fullName>
    </recommendedName>
</protein>
<feature type="compositionally biased region" description="Basic residues" evidence="1">
    <location>
        <begin position="899"/>
        <end position="910"/>
    </location>
</feature>
<comment type="caution">
    <text evidence="3">The sequence shown here is derived from an EMBL/GenBank/DDBJ whole genome shotgun (WGS) entry which is preliminary data.</text>
</comment>
<feature type="compositionally biased region" description="Polar residues" evidence="1">
    <location>
        <begin position="220"/>
        <end position="237"/>
    </location>
</feature>
<feature type="region of interest" description="Disordered" evidence="1">
    <location>
        <begin position="897"/>
        <end position="922"/>
    </location>
</feature>
<accession>A0ABR3EQE3</accession>
<evidence type="ECO:0000259" key="2">
    <source>
        <dbReference type="PROSITE" id="PS50013"/>
    </source>
</evidence>
<proteinExistence type="predicted"/>
<dbReference type="Proteomes" id="UP001465976">
    <property type="component" value="Unassembled WGS sequence"/>
</dbReference>
<feature type="region of interest" description="Disordered" evidence="1">
    <location>
        <begin position="216"/>
        <end position="240"/>
    </location>
</feature>